<keyword evidence="6" id="KW-1185">Reference proteome</keyword>
<reference evidence="5" key="1">
    <citation type="submission" date="2023-03" db="EMBL/GenBank/DDBJ databases">
        <title>Massive genome expansion in bonnet fungi (Mycena s.s.) driven by repeated elements and novel gene families across ecological guilds.</title>
        <authorList>
            <consortium name="Lawrence Berkeley National Laboratory"/>
            <person name="Harder C.B."/>
            <person name="Miyauchi S."/>
            <person name="Viragh M."/>
            <person name="Kuo A."/>
            <person name="Thoen E."/>
            <person name="Andreopoulos B."/>
            <person name="Lu D."/>
            <person name="Skrede I."/>
            <person name="Drula E."/>
            <person name="Henrissat B."/>
            <person name="Morin E."/>
            <person name="Kohler A."/>
            <person name="Barry K."/>
            <person name="LaButti K."/>
            <person name="Morin E."/>
            <person name="Salamov A."/>
            <person name="Lipzen A."/>
            <person name="Mereny Z."/>
            <person name="Hegedus B."/>
            <person name="Baldrian P."/>
            <person name="Stursova M."/>
            <person name="Weitz H."/>
            <person name="Taylor A."/>
            <person name="Grigoriev I.V."/>
            <person name="Nagy L.G."/>
            <person name="Martin F."/>
            <person name="Kauserud H."/>
        </authorList>
    </citation>
    <scope>NUCLEOTIDE SEQUENCE</scope>
    <source>
        <strain evidence="5">CBHHK002</strain>
    </source>
</reference>
<dbReference type="SUPFAM" id="SSF52540">
    <property type="entry name" value="P-loop containing nucleoside triphosphate hydrolases"/>
    <property type="match status" value="1"/>
</dbReference>
<dbReference type="InterPro" id="IPR056884">
    <property type="entry name" value="NPHP3-like_N"/>
</dbReference>
<feature type="repeat" description="WD" evidence="3">
    <location>
        <begin position="579"/>
        <end position="620"/>
    </location>
</feature>
<dbReference type="Pfam" id="PF24883">
    <property type="entry name" value="NPHP3_N"/>
    <property type="match status" value="1"/>
</dbReference>
<dbReference type="PROSITE" id="PS50294">
    <property type="entry name" value="WD_REPEATS_REGION"/>
    <property type="match status" value="6"/>
</dbReference>
<feature type="repeat" description="WD" evidence="3">
    <location>
        <begin position="621"/>
        <end position="662"/>
    </location>
</feature>
<dbReference type="SMART" id="SM00320">
    <property type="entry name" value="WD40"/>
    <property type="match status" value="6"/>
</dbReference>
<keyword evidence="1 3" id="KW-0853">WD repeat</keyword>
<evidence type="ECO:0000256" key="2">
    <source>
        <dbReference type="ARBA" id="ARBA00022737"/>
    </source>
</evidence>
<protein>
    <submittedName>
        <fullName evidence="5">WD40 repeat-like protein</fullName>
    </submittedName>
</protein>
<evidence type="ECO:0000259" key="4">
    <source>
        <dbReference type="Pfam" id="PF24883"/>
    </source>
</evidence>
<evidence type="ECO:0000256" key="1">
    <source>
        <dbReference type="ARBA" id="ARBA00022574"/>
    </source>
</evidence>
<name>A0AAD6ZJ67_9AGAR</name>
<dbReference type="PANTHER" id="PTHR19848:SF8">
    <property type="entry name" value="F-BOX AND WD REPEAT DOMAIN CONTAINING 7"/>
    <property type="match status" value="1"/>
</dbReference>
<dbReference type="SUPFAM" id="SSF50978">
    <property type="entry name" value="WD40 repeat-like"/>
    <property type="match status" value="1"/>
</dbReference>
<dbReference type="PRINTS" id="PR00320">
    <property type="entry name" value="GPROTEINBRPT"/>
</dbReference>
<sequence>CLPGTRERILQDIIQQLSVSSTTPNILWLSGVAGSGKSAIAASVAEHFRDLNGLGAFILCGRKVPTHAGQVLQTIAYKLAEFNSEHIRVEICATLEKKRGIVNEDILTQFEELLLAPLRIASPNINTPIVIILDALDKCLSLVSLISNHFLRLPPNFRFLITSRRHEDIAASFDKRPQIIQYLLDVSSQEDIQRYITHRFTKIRASKTLSDGWPGTDTLDSLARLADGSFFWAATACNLIQEAYEPSDVLAQVLTHSSNLENQLTALYTTALEETGRLKDPDFRRDASTVLTAISRAALAKVPLTETALDSLLDLESGKSATVLGHLESVIERRQGQPPKLLHSSFAHYILEQGPSVASTVRLRSRFVDISHSNQSMALACLHVLSTQLHFNICHIESSYILNSEVKDLDRRINEYISKELVYATKFWAKHLCAIEIRDFTTNLISALEKFLQKQLLYWLEVISLLGCVNTMSAELETLKQFIVDKNTALHKYINDAQQFLEKFAPVIAQSVPHIYLSANVLKWRVDAKQAVIKIPLVHSINVNCISFSANGKQMVSGLKDNTIQIWDTTTGRTVGAPLMGHSKDIHCVAFSPDGMHIASGSSDQTIRIWDLTNKTKGAVLGGKIGSVLSVAFSWDAKWIASGSSNNKIQIWNSVTGKALGVPFEGHTDWVLSVAFSPDRRLICSGSGDNSIRIWDTVTCMAVGQPLVQTNAVLSVAFSPNGKHFISGSADNTIRIWDTRTYTAVGDPLSGHTNGVCFVAFSPDGTKIVSGSEDKTIQIWDAFTREALDSLSMVHKNHLSSLVGGLDQTHTLPVSEDKMSWALPSPTAMEPITQLPQSHAHGKYFGI</sequence>
<feature type="repeat" description="WD" evidence="3">
    <location>
        <begin position="749"/>
        <end position="790"/>
    </location>
</feature>
<dbReference type="Proteomes" id="UP001218218">
    <property type="component" value="Unassembled WGS sequence"/>
</dbReference>
<dbReference type="InterPro" id="IPR020472">
    <property type="entry name" value="WD40_PAC1"/>
</dbReference>
<proteinExistence type="predicted"/>
<accession>A0AAD6ZJ67</accession>
<feature type="domain" description="Nephrocystin 3-like N-terminal" evidence="4">
    <location>
        <begin position="4"/>
        <end position="164"/>
    </location>
</feature>
<dbReference type="InterPro" id="IPR027417">
    <property type="entry name" value="P-loop_NTPase"/>
</dbReference>
<dbReference type="EMBL" id="JARIHO010000044">
    <property type="protein sequence ID" value="KAJ7325561.1"/>
    <property type="molecule type" value="Genomic_DNA"/>
</dbReference>
<organism evidence="5 6">
    <name type="scientific">Mycena albidolilacea</name>
    <dbReference type="NCBI Taxonomy" id="1033008"/>
    <lineage>
        <taxon>Eukaryota</taxon>
        <taxon>Fungi</taxon>
        <taxon>Dikarya</taxon>
        <taxon>Basidiomycota</taxon>
        <taxon>Agaricomycotina</taxon>
        <taxon>Agaricomycetes</taxon>
        <taxon>Agaricomycetidae</taxon>
        <taxon>Agaricales</taxon>
        <taxon>Marasmiineae</taxon>
        <taxon>Mycenaceae</taxon>
        <taxon>Mycena</taxon>
    </lineage>
</organism>
<dbReference type="PROSITE" id="PS50082">
    <property type="entry name" value="WD_REPEATS_2"/>
    <property type="match status" value="6"/>
</dbReference>
<evidence type="ECO:0000313" key="6">
    <source>
        <dbReference type="Proteomes" id="UP001218218"/>
    </source>
</evidence>
<feature type="non-terminal residue" evidence="5">
    <location>
        <position position="1"/>
    </location>
</feature>
<comment type="caution">
    <text evidence="5">The sequence shown here is derived from an EMBL/GenBank/DDBJ whole genome shotgun (WGS) entry which is preliminary data.</text>
</comment>
<dbReference type="InterPro" id="IPR015943">
    <property type="entry name" value="WD40/YVTN_repeat-like_dom_sf"/>
</dbReference>
<dbReference type="AlphaFoldDB" id="A0AAD6ZJ67"/>
<dbReference type="InterPro" id="IPR019775">
    <property type="entry name" value="WD40_repeat_CS"/>
</dbReference>
<evidence type="ECO:0000313" key="5">
    <source>
        <dbReference type="EMBL" id="KAJ7325561.1"/>
    </source>
</evidence>
<dbReference type="InterPro" id="IPR036322">
    <property type="entry name" value="WD40_repeat_dom_sf"/>
</dbReference>
<dbReference type="Gene3D" id="3.40.50.300">
    <property type="entry name" value="P-loop containing nucleotide triphosphate hydrolases"/>
    <property type="match status" value="1"/>
</dbReference>
<dbReference type="CDD" id="cd00200">
    <property type="entry name" value="WD40"/>
    <property type="match status" value="1"/>
</dbReference>
<dbReference type="PROSITE" id="PS00678">
    <property type="entry name" value="WD_REPEATS_1"/>
    <property type="match status" value="2"/>
</dbReference>
<dbReference type="InterPro" id="IPR001680">
    <property type="entry name" value="WD40_rpt"/>
</dbReference>
<dbReference type="PANTHER" id="PTHR19848">
    <property type="entry name" value="WD40 REPEAT PROTEIN"/>
    <property type="match status" value="1"/>
</dbReference>
<keyword evidence="2" id="KW-0677">Repeat</keyword>
<feature type="repeat" description="WD" evidence="3">
    <location>
        <begin position="664"/>
        <end position="696"/>
    </location>
</feature>
<feature type="repeat" description="WD" evidence="3">
    <location>
        <begin position="539"/>
        <end position="577"/>
    </location>
</feature>
<feature type="repeat" description="WD" evidence="3">
    <location>
        <begin position="709"/>
        <end position="747"/>
    </location>
</feature>
<dbReference type="Pfam" id="PF00400">
    <property type="entry name" value="WD40"/>
    <property type="match status" value="6"/>
</dbReference>
<dbReference type="Gene3D" id="2.130.10.10">
    <property type="entry name" value="YVTN repeat-like/Quinoprotein amine dehydrogenase"/>
    <property type="match status" value="2"/>
</dbReference>
<evidence type="ECO:0000256" key="3">
    <source>
        <dbReference type="PROSITE-ProRule" id="PRU00221"/>
    </source>
</evidence>
<gene>
    <name evidence="5" type="ORF">DFH08DRAFT_711251</name>
</gene>